<dbReference type="Proteomes" id="UP001234178">
    <property type="component" value="Unassembled WGS sequence"/>
</dbReference>
<keyword evidence="2" id="KW-1185">Reference proteome</keyword>
<gene>
    <name evidence="1" type="ORF">OUZ56_006953</name>
</gene>
<name>A0ABQ9YX71_9CRUS</name>
<proteinExistence type="predicted"/>
<accession>A0ABQ9YX71</accession>
<reference evidence="1 2" key="1">
    <citation type="journal article" date="2023" name="Nucleic Acids Res.">
        <title>The hologenome of Daphnia magna reveals possible DNA methylation and microbiome-mediated evolution of the host genome.</title>
        <authorList>
            <person name="Chaturvedi A."/>
            <person name="Li X."/>
            <person name="Dhandapani V."/>
            <person name="Marshall H."/>
            <person name="Kissane S."/>
            <person name="Cuenca-Cambronero M."/>
            <person name="Asole G."/>
            <person name="Calvet F."/>
            <person name="Ruiz-Romero M."/>
            <person name="Marangio P."/>
            <person name="Guigo R."/>
            <person name="Rago D."/>
            <person name="Mirbahai L."/>
            <person name="Eastwood N."/>
            <person name="Colbourne J.K."/>
            <person name="Zhou J."/>
            <person name="Mallon E."/>
            <person name="Orsini L."/>
        </authorList>
    </citation>
    <scope>NUCLEOTIDE SEQUENCE [LARGE SCALE GENOMIC DNA]</scope>
    <source>
        <strain evidence="1">LRV0_1</strain>
    </source>
</reference>
<dbReference type="EMBL" id="JAOYFB010000001">
    <property type="protein sequence ID" value="KAK4005239.1"/>
    <property type="molecule type" value="Genomic_DNA"/>
</dbReference>
<sequence length="80" mass="9078">MWLSSVARKTKCGNHSVSKLFSLKYTSRQREEENDVLRQFVKTEADKEGPRQQSAAEIIENARHAKTDCMAVDVVINLSP</sequence>
<protein>
    <submittedName>
        <fullName evidence="1">Uncharacterized protein</fullName>
    </submittedName>
</protein>
<organism evidence="1 2">
    <name type="scientific">Daphnia magna</name>
    <dbReference type="NCBI Taxonomy" id="35525"/>
    <lineage>
        <taxon>Eukaryota</taxon>
        <taxon>Metazoa</taxon>
        <taxon>Ecdysozoa</taxon>
        <taxon>Arthropoda</taxon>
        <taxon>Crustacea</taxon>
        <taxon>Branchiopoda</taxon>
        <taxon>Diplostraca</taxon>
        <taxon>Cladocera</taxon>
        <taxon>Anomopoda</taxon>
        <taxon>Daphniidae</taxon>
        <taxon>Daphnia</taxon>
    </lineage>
</organism>
<comment type="caution">
    <text evidence="1">The sequence shown here is derived from an EMBL/GenBank/DDBJ whole genome shotgun (WGS) entry which is preliminary data.</text>
</comment>
<evidence type="ECO:0000313" key="1">
    <source>
        <dbReference type="EMBL" id="KAK4005239.1"/>
    </source>
</evidence>
<evidence type="ECO:0000313" key="2">
    <source>
        <dbReference type="Proteomes" id="UP001234178"/>
    </source>
</evidence>